<reference evidence="1 2" key="1">
    <citation type="submission" date="2019-07" db="EMBL/GenBank/DDBJ databases">
        <title>Draft genome of C. aurimucosum strain 2274.</title>
        <authorList>
            <person name="Pacheco L.G.C."/>
            <person name="Aguiar E.R.G.R."/>
            <person name="Santos C.S."/>
            <person name="Rocha D.J.P.G."/>
            <person name="Sant'Anna L.O."/>
            <person name="Mattos-Guaraldi A.L."/>
            <person name="Santos L.S."/>
        </authorList>
    </citation>
    <scope>NUCLEOTIDE SEQUENCE [LARGE SCALE GENOMIC DNA]</scope>
    <source>
        <strain evidence="1 2">2274</strain>
    </source>
</reference>
<dbReference type="RefSeq" id="WP_144013324.1">
    <property type="nucleotide sequence ID" value="NZ_VKDK01000006.1"/>
</dbReference>
<evidence type="ECO:0000313" key="2">
    <source>
        <dbReference type="Proteomes" id="UP000320443"/>
    </source>
</evidence>
<comment type="caution">
    <text evidence="1">The sequence shown here is derived from an EMBL/GenBank/DDBJ whole genome shotgun (WGS) entry which is preliminary data.</text>
</comment>
<name>A0A553FYS7_9CORY</name>
<proteinExistence type="predicted"/>
<gene>
    <name evidence="1" type="ORF">FNY97_05410</name>
</gene>
<organism evidence="1 2">
    <name type="scientific">Corynebacterium hiratae</name>
    <dbReference type="NCBI Taxonomy" id="3139423"/>
    <lineage>
        <taxon>Bacteria</taxon>
        <taxon>Bacillati</taxon>
        <taxon>Actinomycetota</taxon>
        <taxon>Actinomycetes</taxon>
        <taxon>Mycobacteriales</taxon>
        <taxon>Corynebacteriaceae</taxon>
        <taxon>Corynebacterium</taxon>
    </lineage>
</organism>
<accession>A0A553FYS7</accession>
<protein>
    <submittedName>
        <fullName evidence="1">Uncharacterized protein</fullName>
    </submittedName>
</protein>
<sequence length="83" mass="9740">MEFTTRAWVWKSHARNYWVVSTEHGNYWPFPTWERAMRAAHTAVSLPDGFWEDHGRLLELLILAEVPASYCHLLAEGATKRRN</sequence>
<evidence type="ECO:0000313" key="1">
    <source>
        <dbReference type="EMBL" id="TRX62409.1"/>
    </source>
</evidence>
<dbReference type="Proteomes" id="UP000320443">
    <property type="component" value="Unassembled WGS sequence"/>
</dbReference>
<dbReference type="EMBL" id="VKDK01000006">
    <property type="protein sequence ID" value="TRX62409.1"/>
    <property type="molecule type" value="Genomic_DNA"/>
</dbReference>
<dbReference type="AlphaFoldDB" id="A0A553FYS7"/>
<keyword evidence="2" id="KW-1185">Reference proteome</keyword>